<keyword evidence="9" id="KW-0443">Lipid metabolism</keyword>
<dbReference type="GO" id="GO:0004452">
    <property type="term" value="F:isopentenyl-diphosphate delta-isomerase activity"/>
    <property type="evidence" value="ECO:0007669"/>
    <property type="project" value="UniProtKB-EC"/>
</dbReference>
<gene>
    <name evidence="14" type="ORF">FJAP1339_LOCUS593</name>
</gene>
<keyword evidence="5" id="KW-0444">Lipid biosynthesis</keyword>
<dbReference type="GO" id="GO:0006694">
    <property type="term" value="P:steroid biosynthetic process"/>
    <property type="evidence" value="ECO:0007669"/>
    <property type="project" value="UniProtKB-KW"/>
</dbReference>
<dbReference type="GO" id="GO:0046872">
    <property type="term" value="F:metal ion binding"/>
    <property type="evidence" value="ECO:0007669"/>
    <property type="project" value="UniProtKB-KW"/>
</dbReference>
<keyword evidence="7" id="KW-0460">Magnesium</keyword>
<dbReference type="InterPro" id="IPR015797">
    <property type="entry name" value="NUDIX_hydrolase-like_dom_sf"/>
</dbReference>
<dbReference type="CDD" id="cd02885">
    <property type="entry name" value="NUDIX_IPP_Isomerase"/>
    <property type="match status" value="1"/>
</dbReference>
<feature type="chain" id="PRO_5031204252" description="isopentenyl-diphosphate Delta-isomerase" evidence="12">
    <location>
        <begin position="24"/>
        <end position="330"/>
    </location>
</feature>
<keyword evidence="11" id="KW-0413">Isomerase</keyword>
<evidence type="ECO:0000256" key="3">
    <source>
        <dbReference type="ARBA" id="ARBA00007579"/>
    </source>
</evidence>
<protein>
    <recommendedName>
        <fullName evidence="4">isopentenyl-diphosphate Delta-isomerase</fullName>
        <ecNumber evidence="4">5.3.3.2</ecNumber>
    </recommendedName>
</protein>
<dbReference type="UniPathway" id="UPA00059">
    <property type="reaction ID" value="UER00104"/>
</dbReference>
<keyword evidence="12" id="KW-0732">Signal</keyword>
<dbReference type="EC" id="5.3.3.2" evidence="4"/>
<dbReference type="SUPFAM" id="SSF55811">
    <property type="entry name" value="Nudix"/>
    <property type="match status" value="1"/>
</dbReference>
<accession>A0A7S2UUE2</accession>
<dbReference type="GO" id="GO:0009240">
    <property type="term" value="P:isopentenyl diphosphate biosynthetic process"/>
    <property type="evidence" value="ECO:0007669"/>
    <property type="project" value="TreeGrafter"/>
</dbReference>
<evidence type="ECO:0000256" key="9">
    <source>
        <dbReference type="ARBA" id="ARBA00023098"/>
    </source>
</evidence>
<dbReference type="GO" id="GO:0050992">
    <property type="term" value="P:dimethylallyl diphosphate biosynthetic process"/>
    <property type="evidence" value="ECO:0007669"/>
    <property type="project" value="UniProtKB-UniPathway"/>
</dbReference>
<dbReference type="GO" id="GO:0005737">
    <property type="term" value="C:cytoplasm"/>
    <property type="evidence" value="ECO:0007669"/>
    <property type="project" value="TreeGrafter"/>
</dbReference>
<dbReference type="PANTHER" id="PTHR10885">
    <property type="entry name" value="ISOPENTENYL-DIPHOSPHATE DELTA-ISOMERASE"/>
    <property type="match status" value="1"/>
</dbReference>
<dbReference type="InterPro" id="IPR011876">
    <property type="entry name" value="IsopentenylPP_isomerase_typ1"/>
</dbReference>
<evidence type="ECO:0000256" key="4">
    <source>
        <dbReference type="ARBA" id="ARBA00012057"/>
    </source>
</evidence>
<evidence type="ECO:0000256" key="11">
    <source>
        <dbReference type="ARBA" id="ARBA00023235"/>
    </source>
</evidence>
<name>A0A7S2UUE2_9STRA</name>
<sequence length="330" mass="37499">MNMNLKVCAAITLAVLCSNTVQGYVQPNKLPTYRRSSGVDFARRTHKGASPAPKRQLVQRASPELQDFVGQYDDEQIQMMEERVITVDRHDKVVGEASKAETHLVSHGLKLHRAFSVFLFDTQGRLLLQQRSRDKITFPWYWTNTCCSHPLSVPSELGTDVLEAGTHNQDQAATLGCQRAAIRKLEQELGISPSELSVDDFIYLTKIHYIANSDPDWGEHEVDYVFFAQKDVNLNLNLNEVEDVVKYVTADELRDMMDQADRGEIKLTPWSRYIIDEFIFKWWPLVGDRKALEAQADDFSVIHRVGPCAEEPLTEEEEAAALQPLLQPVL</sequence>
<evidence type="ECO:0000313" key="14">
    <source>
        <dbReference type="EMBL" id="CAD9858075.1"/>
    </source>
</evidence>
<keyword evidence="10" id="KW-0414">Isoprene biosynthesis</keyword>
<keyword evidence="8" id="KW-0752">Steroid biosynthesis</keyword>
<dbReference type="NCBIfam" id="TIGR02150">
    <property type="entry name" value="IPP_isom_1"/>
    <property type="match status" value="1"/>
</dbReference>
<dbReference type="FunFam" id="3.90.79.10:FF:000012">
    <property type="entry name" value="Isopentenyl-diphosphate Delta-isomerase 1"/>
    <property type="match status" value="1"/>
</dbReference>
<feature type="domain" description="Nudix hydrolase" evidence="13">
    <location>
        <begin position="110"/>
        <end position="273"/>
    </location>
</feature>
<organism evidence="14">
    <name type="scientific">Fibrocapsa japonica</name>
    <dbReference type="NCBI Taxonomy" id="94617"/>
    <lineage>
        <taxon>Eukaryota</taxon>
        <taxon>Sar</taxon>
        <taxon>Stramenopiles</taxon>
        <taxon>Ochrophyta</taxon>
        <taxon>Raphidophyceae</taxon>
        <taxon>Chattonellales</taxon>
        <taxon>Chattonellaceae</taxon>
        <taxon>Fibrocapsa</taxon>
    </lineage>
</organism>
<comment type="similarity">
    <text evidence="3">Belongs to the IPP isomerase type 1 family.</text>
</comment>
<dbReference type="Pfam" id="PF00293">
    <property type="entry name" value="NUDIX"/>
    <property type="match status" value="1"/>
</dbReference>
<evidence type="ECO:0000256" key="2">
    <source>
        <dbReference type="ARBA" id="ARBA00004826"/>
    </source>
</evidence>
<keyword evidence="6" id="KW-0479">Metal-binding</keyword>
<feature type="signal peptide" evidence="12">
    <location>
        <begin position="1"/>
        <end position="23"/>
    </location>
</feature>
<dbReference type="PANTHER" id="PTHR10885:SF0">
    <property type="entry name" value="ISOPENTENYL-DIPHOSPHATE DELTA-ISOMERASE"/>
    <property type="match status" value="1"/>
</dbReference>
<comment type="pathway">
    <text evidence="2">Isoprenoid biosynthesis; dimethylallyl diphosphate biosynthesis; dimethylallyl diphosphate from isopentenyl diphosphate: step 1/1.</text>
</comment>
<evidence type="ECO:0000256" key="10">
    <source>
        <dbReference type="ARBA" id="ARBA00023229"/>
    </source>
</evidence>
<dbReference type="AlphaFoldDB" id="A0A7S2UUE2"/>
<evidence type="ECO:0000256" key="8">
    <source>
        <dbReference type="ARBA" id="ARBA00022955"/>
    </source>
</evidence>
<evidence type="ECO:0000259" key="13">
    <source>
        <dbReference type="PROSITE" id="PS51462"/>
    </source>
</evidence>
<proteinExistence type="inferred from homology"/>
<evidence type="ECO:0000256" key="6">
    <source>
        <dbReference type="ARBA" id="ARBA00022723"/>
    </source>
</evidence>
<reference evidence="14" key="1">
    <citation type="submission" date="2021-01" db="EMBL/GenBank/DDBJ databases">
        <authorList>
            <person name="Corre E."/>
            <person name="Pelletier E."/>
            <person name="Niang G."/>
            <person name="Scheremetjew M."/>
            <person name="Finn R."/>
            <person name="Kale V."/>
            <person name="Holt S."/>
            <person name="Cochrane G."/>
            <person name="Meng A."/>
            <person name="Brown T."/>
            <person name="Cohen L."/>
        </authorList>
    </citation>
    <scope>NUCLEOTIDE SEQUENCE</scope>
    <source>
        <strain evidence="14">CCMP1661</strain>
    </source>
</reference>
<dbReference type="InterPro" id="IPR000086">
    <property type="entry name" value="NUDIX_hydrolase_dom"/>
</dbReference>
<evidence type="ECO:0000256" key="12">
    <source>
        <dbReference type="SAM" id="SignalP"/>
    </source>
</evidence>
<evidence type="ECO:0000256" key="7">
    <source>
        <dbReference type="ARBA" id="ARBA00022842"/>
    </source>
</evidence>
<dbReference type="Gene3D" id="3.90.79.10">
    <property type="entry name" value="Nucleoside Triphosphate Pyrophosphohydrolase"/>
    <property type="match status" value="1"/>
</dbReference>
<comment type="cofactor">
    <cofactor evidence="1">
        <name>Mg(2+)</name>
        <dbReference type="ChEBI" id="CHEBI:18420"/>
    </cofactor>
</comment>
<evidence type="ECO:0000256" key="5">
    <source>
        <dbReference type="ARBA" id="ARBA00022516"/>
    </source>
</evidence>
<dbReference type="EMBL" id="HBHR01001516">
    <property type="protein sequence ID" value="CAD9858075.1"/>
    <property type="molecule type" value="Transcribed_RNA"/>
</dbReference>
<dbReference type="PROSITE" id="PS51462">
    <property type="entry name" value="NUDIX"/>
    <property type="match status" value="1"/>
</dbReference>
<evidence type="ECO:0000256" key="1">
    <source>
        <dbReference type="ARBA" id="ARBA00001946"/>
    </source>
</evidence>